<dbReference type="AlphaFoldDB" id="A0A078A5C8"/>
<evidence type="ECO:0008006" key="4">
    <source>
        <dbReference type="Google" id="ProtNLM"/>
    </source>
</evidence>
<dbReference type="EMBL" id="CCKQ01004813">
    <property type="protein sequence ID" value="CDW75964.1"/>
    <property type="molecule type" value="Genomic_DNA"/>
</dbReference>
<accession>A0A078A5C8</accession>
<protein>
    <recommendedName>
        <fullName evidence="4">Transmembrane protein</fullName>
    </recommendedName>
</protein>
<organism evidence="2 3">
    <name type="scientific">Stylonychia lemnae</name>
    <name type="common">Ciliate</name>
    <dbReference type="NCBI Taxonomy" id="5949"/>
    <lineage>
        <taxon>Eukaryota</taxon>
        <taxon>Sar</taxon>
        <taxon>Alveolata</taxon>
        <taxon>Ciliophora</taxon>
        <taxon>Intramacronucleata</taxon>
        <taxon>Spirotrichea</taxon>
        <taxon>Stichotrichia</taxon>
        <taxon>Sporadotrichida</taxon>
        <taxon>Oxytrichidae</taxon>
        <taxon>Stylonychinae</taxon>
        <taxon>Stylonychia</taxon>
    </lineage>
</organism>
<gene>
    <name evidence="2" type="primary">Contig4134.g4420</name>
    <name evidence="2" type="ORF">STYLEM_4960</name>
</gene>
<feature type="transmembrane region" description="Helical" evidence="1">
    <location>
        <begin position="51"/>
        <end position="71"/>
    </location>
</feature>
<dbReference type="Proteomes" id="UP000039865">
    <property type="component" value="Unassembled WGS sequence"/>
</dbReference>
<keyword evidence="3" id="KW-1185">Reference proteome</keyword>
<evidence type="ECO:0000313" key="2">
    <source>
        <dbReference type="EMBL" id="CDW75964.1"/>
    </source>
</evidence>
<sequence>MLQRNQNTKIIQDDQDEDLDLKYAIVHKLLLKVIQELEKIQKFHFLVCKKLMIFSMVLMFFQSVYAFYWAAHWSQSSNMLYALYEAFIERFQFSKILHSYQRHESNTPTFKFEFVHYSCVLLLLTGYPVSDFMQCLITFLAIRSVKMRKQQLRDRKDFEEFKDDLEHKLKDIMYLPVEYESDIPEDDDDL</sequence>
<dbReference type="InParanoid" id="A0A078A5C8"/>
<proteinExistence type="predicted"/>
<keyword evidence="1" id="KW-0472">Membrane</keyword>
<feature type="transmembrane region" description="Helical" evidence="1">
    <location>
        <begin position="114"/>
        <end position="142"/>
    </location>
</feature>
<keyword evidence="1" id="KW-1133">Transmembrane helix</keyword>
<evidence type="ECO:0000313" key="3">
    <source>
        <dbReference type="Proteomes" id="UP000039865"/>
    </source>
</evidence>
<keyword evidence="1" id="KW-0812">Transmembrane</keyword>
<evidence type="ECO:0000256" key="1">
    <source>
        <dbReference type="SAM" id="Phobius"/>
    </source>
</evidence>
<name>A0A078A5C8_STYLE</name>
<reference evidence="2 3" key="1">
    <citation type="submission" date="2014-06" db="EMBL/GenBank/DDBJ databases">
        <authorList>
            <person name="Swart Estienne"/>
        </authorList>
    </citation>
    <scope>NUCLEOTIDE SEQUENCE [LARGE SCALE GENOMIC DNA]</scope>
    <source>
        <strain evidence="2 3">130c</strain>
    </source>
</reference>